<feature type="transmembrane region" description="Helical" evidence="1">
    <location>
        <begin position="129"/>
        <end position="152"/>
    </location>
</feature>
<gene>
    <name evidence="2" type="ORF">Naga_101555g1</name>
</gene>
<name>W7TQ67_9STRA</name>
<evidence type="ECO:0000313" key="3">
    <source>
        <dbReference type="Proteomes" id="UP000019335"/>
    </source>
</evidence>
<keyword evidence="1" id="KW-0812">Transmembrane</keyword>
<comment type="caution">
    <text evidence="2">The sequence shown here is derived from an EMBL/GenBank/DDBJ whole genome shotgun (WGS) entry which is preliminary data.</text>
</comment>
<dbReference type="AlphaFoldDB" id="W7TQ67"/>
<sequence>MVLLPYLPSSPSSIEDALTLCRRIPDALPRLFVEVRFQVGEEGEEGGGEVAAEAGCHVESIRVAVEDGGNPWASWVPLSPFLPRSVEAFQRQLEAIGRKLLAESRGKGGRKTKWRVGRELRRREDEENVWTVGMQVGVLIGMTLMVGVFFAVRRREWERHLWQKR</sequence>
<protein>
    <submittedName>
        <fullName evidence="2">Uncharacterized protein</fullName>
    </submittedName>
</protein>
<organism evidence="2 3">
    <name type="scientific">Nannochloropsis gaditana</name>
    <dbReference type="NCBI Taxonomy" id="72520"/>
    <lineage>
        <taxon>Eukaryota</taxon>
        <taxon>Sar</taxon>
        <taxon>Stramenopiles</taxon>
        <taxon>Ochrophyta</taxon>
        <taxon>Eustigmatophyceae</taxon>
        <taxon>Eustigmatales</taxon>
        <taxon>Monodopsidaceae</taxon>
        <taxon>Nannochloropsis</taxon>
    </lineage>
</organism>
<keyword evidence="1" id="KW-1133">Transmembrane helix</keyword>
<evidence type="ECO:0000256" key="1">
    <source>
        <dbReference type="SAM" id="Phobius"/>
    </source>
</evidence>
<keyword evidence="3" id="KW-1185">Reference proteome</keyword>
<reference evidence="2 3" key="1">
    <citation type="journal article" date="2014" name="Mol. Plant">
        <title>Chromosome Scale Genome Assembly and Transcriptome Profiling of Nannochloropsis gaditana in Nitrogen Depletion.</title>
        <authorList>
            <person name="Corteggiani Carpinelli E."/>
            <person name="Telatin A."/>
            <person name="Vitulo N."/>
            <person name="Forcato C."/>
            <person name="D'Angelo M."/>
            <person name="Schiavon R."/>
            <person name="Vezzi A."/>
            <person name="Giacometti G.M."/>
            <person name="Morosinotto T."/>
            <person name="Valle G."/>
        </authorList>
    </citation>
    <scope>NUCLEOTIDE SEQUENCE [LARGE SCALE GENOMIC DNA]</scope>
    <source>
        <strain evidence="2 3">B-31</strain>
    </source>
</reference>
<evidence type="ECO:0000313" key="2">
    <source>
        <dbReference type="EMBL" id="EWM22874.1"/>
    </source>
</evidence>
<proteinExistence type="predicted"/>
<accession>W7TQ67</accession>
<dbReference type="EMBL" id="AZIL01002045">
    <property type="protein sequence ID" value="EWM22874.1"/>
    <property type="molecule type" value="Genomic_DNA"/>
</dbReference>
<dbReference type="Proteomes" id="UP000019335">
    <property type="component" value="Chromosome 20"/>
</dbReference>
<keyword evidence="1" id="KW-0472">Membrane</keyword>